<reference evidence="14 15" key="2">
    <citation type="journal article" date="2011" name="Stand. Genomic Sci.">
        <title>Complete genome sequence of the extremely halophilic Halanaerobium praevalens type strain (GSL).</title>
        <authorList>
            <person name="Ivanova N."/>
            <person name="Sikorski J."/>
            <person name="Chertkov O."/>
            <person name="Nolan M."/>
            <person name="Lucas S."/>
            <person name="Hammon N."/>
            <person name="Deshpande S."/>
            <person name="Cheng J.F."/>
            <person name="Tapia R."/>
            <person name="Han C."/>
            <person name="Goodwin L."/>
            <person name="Pitluck S."/>
            <person name="Huntemann M."/>
            <person name="Liolios K."/>
            <person name="Pagani I."/>
            <person name="Mavromatis K."/>
            <person name="Ovchinikova G."/>
            <person name="Pati A."/>
            <person name="Chen A."/>
            <person name="Palaniappan K."/>
            <person name="Land M."/>
            <person name="Hauser L."/>
            <person name="Brambilla E.M."/>
            <person name="Kannan K.P."/>
            <person name="Rohde M."/>
            <person name="Tindall B.J."/>
            <person name="Goker M."/>
            <person name="Detter J.C."/>
            <person name="Woyke T."/>
            <person name="Bristow J."/>
            <person name="Eisen J.A."/>
            <person name="Markowitz V."/>
            <person name="Hugenholtz P."/>
            <person name="Kyrpides N.C."/>
            <person name="Klenk H.P."/>
            <person name="Lapidus A."/>
        </authorList>
    </citation>
    <scope>NUCLEOTIDE SEQUENCE [LARGE SCALE GENOMIC DNA]</scope>
    <source>
        <strain evidence="15">ATCC 33744 / DSM 2228 / GSL</strain>
    </source>
</reference>
<dbReference type="SUPFAM" id="SSF53223">
    <property type="entry name" value="Aminoacid dehydrogenase-like, N-terminal domain"/>
    <property type="match status" value="1"/>
</dbReference>
<dbReference type="InterPro" id="IPR000672">
    <property type="entry name" value="THF_DH/CycHdrlase"/>
</dbReference>
<dbReference type="HAMAP" id="MF_01576">
    <property type="entry name" value="THF_DHG_CYH"/>
    <property type="match status" value="1"/>
</dbReference>
<evidence type="ECO:0000313" key="15">
    <source>
        <dbReference type="Proteomes" id="UP000006866"/>
    </source>
</evidence>
<comment type="function">
    <text evidence="11">Catalyzes the oxidation of 5,10-methylenetetrahydrofolate to 5,10-methenyltetrahydrofolate and then the hydrolysis of 5,10-methenyltetrahydrofolate to 10-formyltetrahydrofolate.</text>
</comment>
<dbReference type="KEGG" id="hpk:Hprae_1566"/>
<organism evidence="14 15">
    <name type="scientific">Halanaerobium praevalens (strain ATCC 33744 / DSM 2228 / GSL)</name>
    <dbReference type="NCBI Taxonomy" id="572479"/>
    <lineage>
        <taxon>Bacteria</taxon>
        <taxon>Bacillati</taxon>
        <taxon>Bacillota</taxon>
        <taxon>Clostridia</taxon>
        <taxon>Halanaerobiales</taxon>
        <taxon>Halanaerobiaceae</taxon>
        <taxon>Halanaerobium</taxon>
    </lineage>
</organism>
<name>E3DP60_HALPG</name>
<keyword evidence="15" id="KW-1185">Reference proteome</keyword>
<dbReference type="InterPro" id="IPR036291">
    <property type="entry name" value="NAD(P)-bd_dom_sf"/>
</dbReference>
<dbReference type="FunFam" id="3.40.50.720:FF:000094">
    <property type="entry name" value="Bifunctional protein FolD"/>
    <property type="match status" value="1"/>
</dbReference>
<dbReference type="InterPro" id="IPR020630">
    <property type="entry name" value="THF_DH/CycHdrlase_cat_dom"/>
</dbReference>
<dbReference type="InterPro" id="IPR046346">
    <property type="entry name" value="Aminoacid_DH-like_N_sf"/>
</dbReference>
<reference evidence="15" key="1">
    <citation type="submission" date="2010-10" db="EMBL/GenBank/DDBJ databases">
        <title>The complete genome of Halanaerobium praevalens DSM 2228.</title>
        <authorList>
            <consortium name="US DOE Joint Genome Institute (JGI-PGF)"/>
            <person name="Lucas S."/>
            <person name="Copeland A."/>
            <person name="Lapidus A."/>
            <person name="Glavina del Rio T."/>
            <person name="Dalin E."/>
            <person name="Tice H."/>
            <person name="Bruce D."/>
            <person name="Goodwin L."/>
            <person name="Pitluck S."/>
            <person name="Kyrpides N."/>
            <person name="Mavromatis K."/>
            <person name="Ivanova N."/>
            <person name="Ovchinnikova G."/>
            <person name="Chertkov O."/>
            <person name="Detter J.C."/>
            <person name="Han C."/>
            <person name="Larimer F."/>
            <person name="Land M."/>
            <person name="Hauser L."/>
            <person name="Markowitz V."/>
            <person name="Cheng J.-F."/>
            <person name="Hugenholtz P."/>
            <person name="Woyke T."/>
            <person name="Wu D."/>
            <person name="Tindall B."/>
            <person name="Pomrenke H.G."/>
            <person name="Brambilla E."/>
            <person name="Klenk H.-P."/>
            <person name="Eisen J.A."/>
        </authorList>
    </citation>
    <scope>NUCLEOTIDE SEQUENCE [LARGE SCALE GENOMIC DNA]</scope>
    <source>
        <strain evidence="15">ATCC 33744 / DSM 2228 / GSL</strain>
    </source>
</reference>
<evidence type="ECO:0000259" key="12">
    <source>
        <dbReference type="Pfam" id="PF00763"/>
    </source>
</evidence>
<dbReference type="PRINTS" id="PR00085">
    <property type="entry name" value="THFDHDRGNASE"/>
</dbReference>
<dbReference type="GO" id="GO:0006164">
    <property type="term" value="P:purine nucleotide biosynthetic process"/>
    <property type="evidence" value="ECO:0007669"/>
    <property type="project" value="UniProtKB-KW"/>
</dbReference>
<dbReference type="PANTHER" id="PTHR48099:SF5">
    <property type="entry name" value="C-1-TETRAHYDROFOLATE SYNTHASE, CYTOPLASMIC"/>
    <property type="match status" value="1"/>
</dbReference>
<protein>
    <recommendedName>
        <fullName evidence="11">Bifunctional protein FolD</fullName>
    </recommendedName>
    <domain>
        <recommendedName>
            <fullName evidence="11">Methylenetetrahydrofolate dehydrogenase</fullName>
            <ecNumber evidence="11">1.5.1.5</ecNumber>
        </recommendedName>
    </domain>
    <domain>
        <recommendedName>
            <fullName evidence="11">Methenyltetrahydrofolate cyclohydrolase</fullName>
            <ecNumber evidence="11">3.5.4.9</ecNumber>
        </recommendedName>
    </domain>
</protein>
<comment type="caution">
    <text evidence="11">Lacks conserved residue(s) required for the propagation of feature annotation.</text>
</comment>
<dbReference type="HOGENOM" id="CLU_034045_2_1_9"/>
<evidence type="ECO:0000256" key="8">
    <source>
        <dbReference type="ARBA" id="ARBA00023102"/>
    </source>
</evidence>
<comment type="catalytic activity">
    <reaction evidence="11">
        <text>(6R)-5,10-methylene-5,6,7,8-tetrahydrofolate + NADP(+) = (6R)-5,10-methenyltetrahydrofolate + NADPH</text>
        <dbReference type="Rhea" id="RHEA:22812"/>
        <dbReference type="ChEBI" id="CHEBI:15636"/>
        <dbReference type="ChEBI" id="CHEBI:57455"/>
        <dbReference type="ChEBI" id="CHEBI:57783"/>
        <dbReference type="ChEBI" id="CHEBI:58349"/>
        <dbReference type="EC" id="1.5.1.5"/>
    </reaction>
</comment>
<comment type="catalytic activity">
    <reaction evidence="11">
        <text>(6R)-5,10-methenyltetrahydrofolate + H2O = (6R)-10-formyltetrahydrofolate + H(+)</text>
        <dbReference type="Rhea" id="RHEA:23700"/>
        <dbReference type="ChEBI" id="CHEBI:15377"/>
        <dbReference type="ChEBI" id="CHEBI:15378"/>
        <dbReference type="ChEBI" id="CHEBI:57455"/>
        <dbReference type="ChEBI" id="CHEBI:195366"/>
        <dbReference type="EC" id="3.5.4.9"/>
    </reaction>
</comment>
<evidence type="ECO:0000256" key="3">
    <source>
        <dbReference type="ARBA" id="ARBA00022605"/>
    </source>
</evidence>
<evidence type="ECO:0000256" key="9">
    <source>
        <dbReference type="ARBA" id="ARBA00023167"/>
    </source>
</evidence>
<keyword evidence="4 11" id="KW-0658">Purine biosynthesis</keyword>
<evidence type="ECO:0000256" key="5">
    <source>
        <dbReference type="ARBA" id="ARBA00022801"/>
    </source>
</evidence>
<feature type="domain" description="Tetrahydrofolate dehydrogenase/cyclohydrolase NAD(P)-binding" evidence="13">
    <location>
        <begin position="134"/>
        <end position="274"/>
    </location>
</feature>
<dbReference type="Proteomes" id="UP000006866">
    <property type="component" value="Chromosome"/>
</dbReference>
<feature type="domain" description="Tetrahydrofolate dehydrogenase/cyclohydrolase catalytic" evidence="12">
    <location>
        <begin position="4"/>
        <end position="115"/>
    </location>
</feature>
<dbReference type="GO" id="GO:0000105">
    <property type="term" value="P:L-histidine biosynthetic process"/>
    <property type="evidence" value="ECO:0007669"/>
    <property type="project" value="UniProtKB-KW"/>
</dbReference>
<keyword evidence="3 11" id="KW-0028">Amino-acid biosynthesis</keyword>
<dbReference type="GO" id="GO:0005829">
    <property type="term" value="C:cytosol"/>
    <property type="evidence" value="ECO:0007669"/>
    <property type="project" value="TreeGrafter"/>
</dbReference>
<keyword evidence="6 11" id="KW-0521">NADP</keyword>
<comment type="subunit">
    <text evidence="11">Homodimer.</text>
</comment>
<dbReference type="EC" id="1.5.1.5" evidence="11"/>
<evidence type="ECO:0000259" key="13">
    <source>
        <dbReference type="Pfam" id="PF02882"/>
    </source>
</evidence>
<keyword evidence="2 11" id="KW-0554">One-carbon metabolism</keyword>
<dbReference type="EMBL" id="CP002175">
    <property type="protein sequence ID" value="ADO77693.1"/>
    <property type="molecule type" value="Genomic_DNA"/>
</dbReference>
<keyword evidence="9 11" id="KW-0486">Methionine biosynthesis</keyword>
<evidence type="ECO:0000313" key="14">
    <source>
        <dbReference type="EMBL" id="ADO77693.1"/>
    </source>
</evidence>
<proteinExistence type="inferred from homology"/>
<dbReference type="PATRIC" id="fig|572479.3.peg.1586"/>
<keyword evidence="5 11" id="KW-0378">Hydrolase</keyword>
<dbReference type="GO" id="GO:0004477">
    <property type="term" value="F:methenyltetrahydrofolate cyclohydrolase activity"/>
    <property type="evidence" value="ECO:0007669"/>
    <property type="project" value="UniProtKB-UniRule"/>
</dbReference>
<gene>
    <name evidence="11" type="primary">folD</name>
    <name evidence="14" type="ordered locus">Hprae_1566</name>
</gene>
<evidence type="ECO:0000256" key="2">
    <source>
        <dbReference type="ARBA" id="ARBA00022563"/>
    </source>
</evidence>
<dbReference type="InterPro" id="IPR020631">
    <property type="entry name" value="THF_DH/CycHdrlase_NAD-bd_dom"/>
</dbReference>
<dbReference type="Pfam" id="PF02882">
    <property type="entry name" value="THF_DHG_CYH_C"/>
    <property type="match status" value="1"/>
</dbReference>
<evidence type="ECO:0000256" key="7">
    <source>
        <dbReference type="ARBA" id="ARBA00023002"/>
    </source>
</evidence>
<dbReference type="EC" id="3.5.4.9" evidence="11"/>
<dbReference type="UniPathway" id="UPA00193"/>
<dbReference type="AlphaFoldDB" id="E3DP60"/>
<dbReference type="OrthoDB" id="9803580at2"/>
<evidence type="ECO:0000256" key="1">
    <source>
        <dbReference type="ARBA" id="ARBA00004777"/>
    </source>
</evidence>
<dbReference type="Gene3D" id="3.40.50.720">
    <property type="entry name" value="NAD(P)-binding Rossmann-like Domain"/>
    <property type="match status" value="1"/>
</dbReference>
<sequence length="279" mass="31055">MKKLDGKKVAQKIKNNLKLELNEIKNQTNKTPHLIVFQYGKDKASKKYAQRIKKNCKEFGIGFDYKQIIAEPNKFKLSLEKANENDNISSIMVQQPLPKNLEHYLELINPQKDIEGITSNSLGKLLLGLDTLIPATAEACLEILNYYQIKLSGKRAVVLGRSNIVGKPVSILLQQENATVTMCHSKTNNLEWELKNADIVIVAIGQAEIIKAEMLSENSIIIDVGTNFINGKLLGDVDFKSAANKVKMITPVPGGVGTVTNQVLMRNIVKSFKKLNNIK</sequence>
<accession>E3DP60</accession>
<keyword evidence="8 11" id="KW-0368">Histidine biosynthesis</keyword>
<keyword evidence="10 11" id="KW-0511">Multifunctional enzyme</keyword>
<dbReference type="GO" id="GO:0004488">
    <property type="term" value="F:methylenetetrahydrofolate dehydrogenase (NADP+) activity"/>
    <property type="evidence" value="ECO:0007669"/>
    <property type="project" value="UniProtKB-UniRule"/>
</dbReference>
<dbReference type="Pfam" id="PF00763">
    <property type="entry name" value="THF_DHG_CYH"/>
    <property type="match status" value="1"/>
</dbReference>
<feature type="binding site" evidence="11">
    <location>
        <position position="226"/>
    </location>
    <ligand>
        <name>NADP(+)</name>
        <dbReference type="ChEBI" id="CHEBI:58349"/>
    </ligand>
</feature>
<evidence type="ECO:0000256" key="6">
    <source>
        <dbReference type="ARBA" id="ARBA00022857"/>
    </source>
</evidence>
<comment type="pathway">
    <text evidence="1 11">One-carbon metabolism; tetrahydrofolate interconversion.</text>
</comment>
<evidence type="ECO:0000256" key="11">
    <source>
        <dbReference type="HAMAP-Rule" id="MF_01576"/>
    </source>
</evidence>
<dbReference type="Gene3D" id="3.40.50.10860">
    <property type="entry name" value="Leucine Dehydrogenase, chain A, domain 1"/>
    <property type="match status" value="1"/>
</dbReference>
<keyword evidence="7 11" id="KW-0560">Oxidoreductase</keyword>
<feature type="binding site" evidence="11">
    <location>
        <begin position="160"/>
        <end position="162"/>
    </location>
    <ligand>
        <name>NADP(+)</name>
        <dbReference type="ChEBI" id="CHEBI:58349"/>
    </ligand>
</feature>
<dbReference type="RefSeq" id="WP_014553713.1">
    <property type="nucleotide sequence ID" value="NC_017455.1"/>
</dbReference>
<dbReference type="STRING" id="572479.Hprae_1566"/>
<evidence type="ECO:0000256" key="4">
    <source>
        <dbReference type="ARBA" id="ARBA00022755"/>
    </source>
</evidence>
<evidence type="ECO:0000256" key="10">
    <source>
        <dbReference type="ARBA" id="ARBA00023268"/>
    </source>
</evidence>
<comment type="similarity">
    <text evidence="11">Belongs to the tetrahydrofolate dehydrogenase/cyclohydrolase family.</text>
</comment>
<dbReference type="GO" id="GO:0009086">
    <property type="term" value="P:methionine biosynthetic process"/>
    <property type="evidence" value="ECO:0007669"/>
    <property type="project" value="UniProtKB-KW"/>
</dbReference>
<dbReference type="GO" id="GO:0035999">
    <property type="term" value="P:tetrahydrofolate interconversion"/>
    <property type="evidence" value="ECO:0007669"/>
    <property type="project" value="UniProtKB-UniRule"/>
</dbReference>
<dbReference type="CDD" id="cd01080">
    <property type="entry name" value="NAD_bind_m-THF_DH_Cyclohyd"/>
    <property type="match status" value="1"/>
</dbReference>
<dbReference type="eggNOG" id="COG0190">
    <property type="taxonomic scope" value="Bacteria"/>
</dbReference>
<dbReference type="SUPFAM" id="SSF51735">
    <property type="entry name" value="NAD(P)-binding Rossmann-fold domains"/>
    <property type="match status" value="1"/>
</dbReference>
<dbReference type="PANTHER" id="PTHR48099">
    <property type="entry name" value="C-1-TETRAHYDROFOLATE SYNTHASE, CYTOPLASMIC-RELATED"/>
    <property type="match status" value="1"/>
</dbReference>